<keyword evidence="6" id="KW-0460">Magnesium</keyword>
<dbReference type="Pfam" id="PF03454">
    <property type="entry name" value="MoeA_C"/>
    <property type="match status" value="1"/>
</dbReference>
<dbReference type="EC" id="2.7.7.75" evidence="4"/>
<comment type="catalytic activity">
    <reaction evidence="6">
        <text>molybdopterin + ATP + H(+) = adenylyl-molybdopterin + diphosphate</text>
        <dbReference type="Rhea" id="RHEA:31331"/>
        <dbReference type="ChEBI" id="CHEBI:15378"/>
        <dbReference type="ChEBI" id="CHEBI:30616"/>
        <dbReference type="ChEBI" id="CHEBI:33019"/>
        <dbReference type="ChEBI" id="CHEBI:58698"/>
        <dbReference type="ChEBI" id="CHEBI:62727"/>
    </reaction>
</comment>
<dbReference type="UniPathway" id="UPA00344"/>
<accession>A0A6A6Q0C3</accession>
<comment type="similarity">
    <text evidence="2">In the N-terminal section; belongs to the MoaB/Mog family.</text>
</comment>
<comment type="pathway">
    <text evidence="1 6">Cofactor biosynthesis; molybdopterin biosynthesis.</text>
</comment>
<dbReference type="PANTHER" id="PTHR10192">
    <property type="entry name" value="MOLYBDOPTERIN BIOSYNTHESIS PROTEIN"/>
    <property type="match status" value="1"/>
</dbReference>
<evidence type="ECO:0000256" key="2">
    <source>
        <dbReference type="ARBA" id="ARBA00007589"/>
    </source>
</evidence>
<dbReference type="AlphaFoldDB" id="A0A6A6Q0C3"/>
<dbReference type="Pfam" id="PF03453">
    <property type="entry name" value="MoeA_N"/>
    <property type="match status" value="1"/>
</dbReference>
<feature type="domain" description="MoaB/Mog" evidence="7">
    <location>
        <begin position="201"/>
        <end position="351"/>
    </location>
</feature>
<evidence type="ECO:0000256" key="3">
    <source>
        <dbReference type="ARBA" id="ARBA00008339"/>
    </source>
</evidence>
<dbReference type="Gene3D" id="2.40.340.10">
    <property type="entry name" value="MoeA, C-terminal, domain IV"/>
    <property type="match status" value="1"/>
</dbReference>
<comment type="function">
    <text evidence="6">Catalyzes two steps in the biosynthesis of the molybdenum cofactor. In the first step, molybdopterin is adenylated. Subsequently, molybdate is inserted into adenylated molybdopterin and AMP is released.</text>
</comment>
<dbReference type="Gene3D" id="2.170.190.11">
    <property type="entry name" value="Molybdopterin biosynthesis moea protein, domain 3"/>
    <property type="match status" value="1"/>
</dbReference>
<dbReference type="InterPro" id="IPR038987">
    <property type="entry name" value="MoeA-like"/>
</dbReference>
<proteinExistence type="inferred from homology"/>
<dbReference type="InterPro" id="IPR036425">
    <property type="entry name" value="MoaB/Mog-like_dom_sf"/>
</dbReference>
<dbReference type="SUPFAM" id="SSF63867">
    <property type="entry name" value="MoeA C-terminal domain-like"/>
    <property type="match status" value="1"/>
</dbReference>
<dbReference type="EMBL" id="MU001633">
    <property type="protein sequence ID" value="KAF2484867.1"/>
    <property type="molecule type" value="Genomic_DNA"/>
</dbReference>
<reference evidence="8" key="1">
    <citation type="journal article" date="2020" name="Stud. Mycol.">
        <title>101 Dothideomycetes genomes: a test case for predicting lifestyles and emergence of pathogens.</title>
        <authorList>
            <person name="Haridas S."/>
            <person name="Albert R."/>
            <person name="Binder M."/>
            <person name="Bloem J."/>
            <person name="Labutti K."/>
            <person name="Salamov A."/>
            <person name="Andreopoulos B."/>
            <person name="Baker S."/>
            <person name="Barry K."/>
            <person name="Bills G."/>
            <person name="Bluhm B."/>
            <person name="Cannon C."/>
            <person name="Castanera R."/>
            <person name="Culley D."/>
            <person name="Daum C."/>
            <person name="Ezra D."/>
            <person name="Gonzalez J."/>
            <person name="Henrissat B."/>
            <person name="Kuo A."/>
            <person name="Liang C."/>
            <person name="Lipzen A."/>
            <person name="Lutzoni F."/>
            <person name="Magnuson J."/>
            <person name="Mondo S."/>
            <person name="Nolan M."/>
            <person name="Ohm R."/>
            <person name="Pangilinan J."/>
            <person name="Park H.-J."/>
            <person name="Ramirez L."/>
            <person name="Alfaro M."/>
            <person name="Sun H."/>
            <person name="Tritt A."/>
            <person name="Yoshinaga Y."/>
            <person name="Zwiers L.-H."/>
            <person name="Turgeon B."/>
            <person name="Goodwin S."/>
            <person name="Spatafora J."/>
            <person name="Crous P."/>
            <person name="Grigoriev I."/>
        </authorList>
    </citation>
    <scope>NUCLEOTIDE SEQUENCE</scope>
    <source>
        <strain evidence="8">CBS 113389</strain>
    </source>
</reference>
<dbReference type="SUPFAM" id="SSF63882">
    <property type="entry name" value="MoeA N-terminal region -like"/>
    <property type="match status" value="1"/>
</dbReference>
<protein>
    <recommendedName>
        <fullName evidence="4">molybdopterin adenylyltransferase</fullName>
        <ecNumber evidence="4">2.7.7.75</ecNumber>
    </recommendedName>
</protein>
<comment type="cofactor">
    <cofactor evidence="6">
        <name>Mg(2+)</name>
        <dbReference type="ChEBI" id="CHEBI:18420"/>
    </cofactor>
</comment>
<keyword evidence="6" id="KW-0479">Metal-binding</keyword>
<dbReference type="RefSeq" id="XP_033591436.1">
    <property type="nucleotide sequence ID" value="XM_033738839.1"/>
</dbReference>
<sequence length="454" mass="49235">MHIAYTEARRRIAAVAAERRDSFLRDGETVPLHQAVGRTVKTSLFSPASTPTCDTSAMDGFAVCSALTASASPQTPLMLRVVGSIVAGDEASTFFDTDVVDGVVPCVEIMTGAPFPLTRSEHCQYDACVPREHTRKSLHDEWLIQIEQPVEWNQHRRVAGGDYSIGDPIAEEGVVLDPRHIMAAASVGVDSFHCFRRVRVGVLSTGAELLQESDSRRTNDRSKIPDANAPYLLAAMRELGAESHFLGTAPDGLIETSEHIRSVMTSASFDIIVSSGAVSAGTMDHIPEALKTLQAAIHFHHVAIRPGHPALLATVPLPNQVDEKVTYFGLPGNPIAAAACFRFLFMPYYHGLLGNSQVPCTTATLRRNPQEPDARIRGLVFSNAKQVDHFRHGRAEMVEGELVAQFSAQQSPAKISPFIAANCWIHVPPATGEVLAGDRLHVYFLHDSSIPVLG</sequence>
<dbReference type="GO" id="GO:0006777">
    <property type="term" value="P:Mo-molybdopterin cofactor biosynthetic process"/>
    <property type="evidence" value="ECO:0007669"/>
    <property type="project" value="UniProtKB-UniRule"/>
</dbReference>
<evidence type="ECO:0000256" key="6">
    <source>
        <dbReference type="RuleBase" id="RU365090"/>
    </source>
</evidence>
<evidence type="ECO:0000313" key="8">
    <source>
        <dbReference type="EMBL" id="KAF2484867.1"/>
    </source>
</evidence>
<comment type="catalytic activity">
    <reaction evidence="6">
        <text>adenylyl-molybdopterin + molybdate = Mo-molybdopterin + AMP + H(+)</text>
        <dbReference type="Rhea" id="RHEA:35047"/>
        <dbReference type="ChEBI" id="CHEBI:15378"/>
        <dbReference type="ChEBI" id="CHEBI:36264"/>
        <dbReference type="ChEBI" id="CHEBI:62727"/>
        <dbReference type="ChEBI" id="CHEBI:71302"/>
        <dbReference type="ChEBI" id="CHEBI:456215"/>
    </reaction>
</comment>
<dbReference type="Pfam" id="PF00994">
    <property type="entry name" value="MoCF_biosynth"/>
    <property type="match status" value="1"/>
</dbReference>
<keyword evidence="6" id="KW-0500">Molybdenum</keyword>
<evidence type="ECO:0000256" key="4">
    <source>
        <dbReference type="ARBA" id="ARBA00012509"/>
    </source>
</evidence>
<dbReference type="PANTHER" id="PTHR10192:SF30">
    <property type="entry name" value="MOLYBDOPTERIN ADENYLYLTRANSFERASE"/>
    <property type="match status" value="1"/>
</dbReference>
<keyword evidence="6" id="KW-0808">Transferase</keyword>
<dbReference type="InterPro" id="IPR036135">
    <property type="entry name" value="MoeA_linker/N_sf"/>
</dbReference>
<dbReference type="SUPFAM" id="SSF53218">
    <property type="entry name" value="Molybdenum cofactor biosynthesis proteins"/>
    <property type="match status" value="1"/>
</dbReference>
<dbReference type="OrthoDB" id="6777263at2759"/>
<dbReference type="InterPro" id="IPR005111">
    <property type="entry name" value="MoeA_C_domain_IV"/>
</dbReference>
<dbReference type="GO" id="GO:0061598">
    <property type="term" value="F:molybdopterin adenylyltransferase activity"/>
    <property type="evidence" value="ECO:0007669"/>
    <property type="project" value="UniProtKB-UniRule"/>
</dbReference>
<comment type="similarity">
    <text evidence="6">Belongs to the MoeA family.</text>
</comment>
<keyword evidence="9" id="KW-1185">Reference proteome</keyword>
<evidence type="ECO:0000313" key="9">
    <source>
        <dbReference type="Proteomes" id="UP000799767"/>
    </source>
</evidence>
<dbReference type="GO" id="GO:0005829">
    <property type="term" value="C:cytosol"/>
    <property type="evidence" value="ECO:0007669"/>
    <property type="project" value="TreeGrafter"/>
</dbReference>
<name>A0A6A6Q0C3_9PEZI</name>
<dbReference type="SMART" id="SM00852">
    <property type="entry name" value="MoCF_biosynth"/>
    <property type="match status" value="1"/>
</dbReference>
<evidence type="ECO:0000259" key="7">
    <source>
        <dbReference type="SMART" id="SM00852"/>
    </source>
</evidence>
<dbReference type="GO" id="GO:0005524">
    <property type="term" value="F:ATP binding"/>
    <property type="evidence" value="ECO:0007669"/>
    <property type="project" value="UniProtKB-UniRule"/>
</dbReference>
<gene>
    <name evidence="8" type="ORF">BDY17DRAFT_92758</name>
</gene>
<evidence type="ECO:0000256" key="1">
    <source>
        <dbReference type="ARBA" id="ARBA00005046"/>
    </source>
</evidence>
<comment type="similarity">
    <text evidence="3">In the C-terminal section; belongs to the MoeA family.</text>
</comment>
<dbReference type="Gene3D" id="3.90.105.10">
    <property type="entry name" value="Molybdopterin biosynthesis moea protein, domain 2"/>
    <property type="match status" value="1"/>
</dbReference>
<evidence type="ECO:0000256" key="5">
    <source>
        <dbReference type="ARBA" id="ARBA00023150"/>
    </source>
</evidence>
<dbReference type="Gene3D" id="3.40.980.10">
    <property type="entry name" value="MoaB/Mog-like domain"/>
    <property type="match status" value="1"/>
</dbReference>
<dbReference type="InterPro" id="IPR036688">
    <property type="entry name" value="MoeA_C_domain_IV_sf"/>
</dbReference>
<dbReference type="GeneID" id="54479840"/>
<dbReference type="CDD" id="cd00887">
    <property type="entry name" value="MoeA"/>
    <property type="match status" value="1"/>
</dbReference>
<dbReference type="InterPro" id="IPR001453">
    <property type="entry name" value="MoaB/Mog_dom"/>
</dbReference>
<dbReference type="GO" id="GO:0061599">
    <property type="term" value="F:molybdopterin molybdotransferase activity"/>
    <property type="evidence" value="ECO:0007669"/>
    <property type="project" value="UniProtKB-UniRule"/>
</dbReference>
<keyword evidence="5 6" id="KW-0501">Molybdenum cofactor biosynthesis</keyword>
<organism evidence="8 9">
    <name type="scientific">Neohortaea acidophila</name>
    <dbReference type="NCBI Taxonomy" id="245834"/>
    <lineage>
        <taxon>Eukaryota</taxon>
        <taxon>Fungi</taxon>
        <taxon>Dikarya</taxon>
        <taxon>Ascomycota</taxon>
        <taxon>Pezizomycotina</taxon>
        <taxon>Dothideomycetes</taxon>
        <taxon>Dothideomycetidae</taxon>
        <taxon>Mycosphaerellales</taxon>
        <taxon>Teratosphaeriaceae</taxon>
        <taxon>Neohortaea</taxon>
    </lineage>
</organism>
<dbReference type="GO" id="GO:0046872">
    <property type="term" value="F:metal ion binding"/>
    <property type="evidence" value="ECO:0007669"/>
    <property type="project" value="UniProtKB-UniRule"/>
</dbReference>
<dbReference type="InterPro" id="IPR005110">
    <property type="entry name" value="MoeA_linker/N"/>
</dbReference>
<dbReference type="Proteomes" id="UP000799767">
    <property type="component" value="Unassembled WGS sequence"/>
</dbReference>